<dbReference type="OrthoDB" id="9800516at2"/>
<dbReference type="PANTHER" id="PTHR48094:SF12">
    <property type="entry name" value="PARKINSON DISEASE PROTEIN 7 HOMOLOG"/>
    <property type="match status" value="1"/>
</dbReference>
<dbReference type="STRING" id="1197325.WEN_00710"/>
<protein>
    <submittedName>
        <fullName evidence="2">Glutamine amidotransferase-domain-containing protein</fullName>
    </submittedName>
</protein>
<evidence type="ECO:0000259" key="1">
    <source>
        <dbReference type="Pfam" id="PF01965"/>
    </source>
</evidence>
<evidence type="ECO:0000313" key="2">
    <source>
        <dbReference type="EMBL" id="AFN64947.1"/>
    </source>
</evidence>
<dbReference type="KEGG" id="mwe:WEN_00710"/>
<dbReference type="RefSeq" id="WP_014849657.1">
    <property type="nucleotide sequence ID" value="NC_018149.1"/>
</dbReference>
<accession>I6ZED6</accession>
<dbReference type="Pfam" id="PF01965">
    <property type="entry name" value="DJ-1_PfpI"/>
    <property type="match status" value="1"/>
</dbReference>
<proteinExistence type="predicted"/>
<dbReference type="Proteomes" id="UP000009005">
    <property type="component" value="Chromosome"/>
</dbReference>
<dbReference type="PANTHER" id="PTHR48094">
    <property type="entry name" value="PROTEIN/NUCLEIC ACID DEGLYCASE DJ-1-RELATED"/>
    <property type="match status" value="1"/>
</dbReference>
<name>I6ZED6_MYCWM</name>
<sequence length="207" mass="23524">MDNNRIVRIGILVANRIEDMEFVIPFDIWRRAKYVVETISCEVKNSITLNYTDIKFSASSNLQLTNLDQYDLLFFPGGPGFRSYFSPPATAKEVGESKLHLAVRKFYKSEDKWLVAICAAPVAVISIVERDWEPDIKFTCYKDPKLIGEYSKLWVDTPVHIDLKKKLITAQAAACSLQLAFLVVEIFSGIEEATRLAKAMLYDYVSP</sequence>
<organism evidence="2 3">
    <name type="scientific">Mycoplasma wenyonii (strain Massachusetts)</name>
    <name type="common">Eperythrozoon wenyonii</name>
    <dbReference type="NCBI Taxonomy" id="1197325"/>
    <lineage>
        <taxon>Bacteria</taxon>
        <taxon>Bacillati</taxon>
        <taxon>Mycoplasmatota</taxon>
        <taxon>Mollicutes</taxon>
        <taxon>Mycoplasmataceae</taxon>
        <taxon>Mycoplasma</taxon>
    </lineage>
</organism>
<dbReference type="HOGENOM" id="CLU_000445_44_2_14"/>
<evidence type="ECO:0000313" key="3">
    <source>
        <dbReference type="Proteomes" id="UP000009005"/>
    </source>
</evidence>
<dbReference type="Gene3D" id="3.40.50.880">
    <property type="match status" value="1"/>
</dbReference>
<dbReference type="EMBL" id="CP003703">
    <property type="protein sequence ID" value="AFN64947.1"/>
    <property type="molecule type" value="Genomic_DNA"/>
</dbReference>
<keyword evidence="2" id="KW-0315">Glutamine amidotransferase</keyword>
<dbReference type="PATRIC" id="fig|1197325.3.peg.157"/>
<dbReference type="InterPro" id="IPR029062">
    <property type="entry name" value="Class_I_gatase-like"/>
</dbReference>
<keyword evidence="3" id="KW-1185">Reference proteome</keyword>
<reference evidence="2 3" key="1">
    <citation type="journal article" date="2012" name="J. Bacteriol.">
        <title>Complete genome sequence of Mycoplasma wenyonii strain Massachusetts.</title>
        <authorList>
            <person name="Dos Santos A.P."/>
            <person name="Guimaraes A.M."/>
            <person name="do Nascimento N.C."/>
            <person name="Sanmiguel P.J."/>
            <person name="Messick J.B."/>
        </authorList>
    </citation>
    <scope>NUCLEOTIDE SEQUENCE [LARGE SCALE GENOMIC DNA]</scope>
    <source>
        <strain evidence="2 3">Massachusetts</strain>
    </source>
</reference>
<dbReference type="GO" id="GO:0016740">
    <property type="term" value="F:transferase activity"/>
    <property type="evidence" value="ECO:0007669"/>
    <property type="project" value="UniProtKB-KW"/>
</dbReference>
<gene>
    <name evidence="2" type="ordered locus">WEN_00710</name>
</gene>
<dbReference type="InterPro" id="IPR050325">
    <property type="entry name" value="Prot/Nucl_acid_deglycase"/>
</dbReference>
<dbReference type="GO" id="GO:0005737">
    <property type="term" value="C:cytoplasm"/>
    <property type="evidence" value="ECO:0007669"/>
    <property type="project" value="TreeGrafter"/>
</dbReference>
<dbReference type="InterPro" id="IPR002818">
    <property type="entry name" value="DJ-1/PfpI"/>
</dbReference>
<dbReference type="AlphaFoldDB" id="I6ZED6"/>
<dbReference type="SUPFAM" id="SSF52317">
    <property type="entry name" value="Class I glutamine amidotransferase-like"/>
    <property type="match status" value="1"/>
</dbReference>
<feature type="domain" description="DJ-1/PfpI" evidence="1">
    <location>
        <begin position="8"/>
        <end position="185"/>
    </location>
</feature>
<keyword evidence="2" id="KW-0808">Transferase</keyword>